<dbReference type="GO" id="GO:0008270">
    <property type="term" value="F:zinc ion binding"/>
    <property type="evidence" value="ECO:0007669"/>
    <property type="project" value="InterPro"/>
</dbReference>
<gene>
    <name evidence="4" type="ORF">BOTNAR_0251g00160</name>
</gene>
<accession>A0A4Z1I8J4</accession>
<reference evidence="4 5" key="1">
    <citation type="submission" date="2017-12" db="EMBL/GenBank/DDBJ databases">
        <title>Comparative genomics of Botrytis spp.</title>
        <authorList>
            <person name="Valero-Jimenez C.A."/>
            <person name="Tapia P."/>
            <person name="Veloso J."/>
            <person name="Silva-Moreno E."/>
            <person name="Staats M."/>
            <person name="Valdes J.H."/>
            <person name="Van Kan J.A.L."/>
        </authorList>
    </citation>
    <scope>NUCLEOTIDE SEQUENCE [LARGE SCALE GENOMIC DNA]</scope>
    <source>
        <strain evidence="4 5">MUCL2120</strain>
    </source>
</reference>
<proteinExistence type="predicted"/>
<evidence type="ECO:0000256" key="1">
    <source>
        <dbReference type="ARBA" id="ARBA00023242"/>
    </source>
</evidence>
<dbReference type="Gene3D" id="4.10.240.10">
    <property type="entry name" value="Zn(2)-C6 fungal-type DNA-binding domain"/>
    <property type="match status" value="1"/>
</dbReference>
<dbReference type="PROSITE" id="PS00463">
    <property type="entry name" value="ZN2_CY6_FUNGAL_1"/>
    <property type="match status" value="1"/>
</dbReference>
<dbReference type="InterPro" id="IPR036864">
    <property type="entry name" value="Zn2-C6_fun-type_DNA-bd_sf"/>
</dbReference>
<dbReference type="InterPro" id="IPR001138">
    <property type="entry name" value="Zn2Cys6_DnaBD"/>
</dbReference>
<dbReference type="SUPFAM" id="SSF57701">
    <property type="entry name" value="Zn2/Cys6 DNA-binding domain"/>
    <property type="match status" value="1"/>
</dbReference>
<dbReference type="EMBL" id="PQXJ01000251">
    <property type="protein sequence ID" value="TGO55160.1"/>
    <property type="molecule type" value="Genomic_DNA"/>
</dbReference>
<name>A0A4Z1I8J4_9HELO</name>
<dbReference type="PANTHER" id="PTHR31668:SF20">
    <property type="entry name" value="ZN(II)2CYS6 TRANSCRIPTION FACTOR (EUROFUNG)"/>
    <property type="match status" value="1"/>
</dbReference>
<dbReference type="GO" id="GO:0000981">
    <property type="term" value="F:DNA-binding transcription factor activity, RNA polymerase II-specific"/>
    <property type="evidence" value="ECO:0007669"/>
    <property type="project" value="InterPro"/>
</dbReference>
<dbReference type="InterPro" id="IPR050797">
    <property type="entry name" value="Carb_Metab_Trans_Reg"/>
</dbReference>
<dbReference type="PROSITE" id="PS50048">
    <property type="entry name" value="ZN2_CY6_FUNGAL_2"/>
    <property type="match status" value="1"/>
</dbReference>
<comment type="caution">
    <text evidence="4">The sequence shown here is derived from an EMBL/GenBank/DDBJ whole genome shotgun (WGS) entry which is preliminary data.</text>
</comment>
<sequence length="564" mass="62047">MSSSSSVKRACDACHRRKVKCYGINPCRNCSSAQLSCTYHAIPQKKGPKGSRAKVISELRQNQQSSLSAKTANRMNGVQSPPCSPTLAPTPGLLTTEIVKECTEFFFANMYPTMPILHREILEQQALYVDQNVDTYCLLTAISYALQRHRPLSLQATINLPSINDDPTDPQNHHLHGFIHLVNVYRPFDDKFVALWNKTRTDCSPAYLSSLQKQLSEALPVYLNTTENQTADLRTSQQWLRTMVWQLSIQNGCLSSNCDDPSMTFQYPVDIARDLAQMTSQFSHQSMEVHGVGLIEKLFDVACSLTDVLSLLPAKSDPFTMGPRDYLHQFMTMLSILRNGDHRFLPLLLNKVHDVLPGLVNPMLQNAPENPQMCADVDLFDGFGNTGISIPPQNYNTMATSGPNDYKMAHPNGGLAFDKRIEELSSPSVTGSMSAETTPFTSPPIMNTGMEYQALDYPGFHDLNSHAHGMDFKREFGVENGESSFGVSSPGGMSEMSSGVASVNGNGISGRRPPIRQGSGSSYGMPLPRSIPEFNHGHFSRASTGGDDMGVGVNGVDLSHHGYR</sequence>
<dbReference type="CDD" id="cd00067">
    <property type="entry name" value="GAL4"/>
    <property type="match status" value="1"/>
</dbReference>
<evidence type="ECO:0000313" key="4">
    <source>
        <dbReference type="EMBL" id="TGO55160.1"/>
    </source>
</evidence>
<organism evidence="4 5">
    <name type="scientific">Botryotinia narcissicola</name>
    <dbReference type="NCBI Taxonomy" id="278944"/>
    <lineage>
        <taxon>Eukaryota</taxon>
        <taxon>Fungi</taxon>
        <taxon>Dikarya</taxon>
        <taxon>Ascomycota</taxon>
        <taxon>Pezizomycotina</taxon>
        <taxon>Leotiomycetes</taxon>
        <taxon>Helotiales</taxon>
        <taxon>Sclerotiniaceae</taxon>
        <taxon>Botryotinia</taxon>
    </lineage>
</organism>
<dbReference type="PANTHER" id="PTHR31668">
    <property type="entry name" value="GLUCOSE TRANSPORT TRANSCRIPTION REGULATOR RGT1-RELATED-RELATED"/>
    <property type="match status" value="1"/>
</dbReference>
<keyword evidence="5" id="KW-1185">Reference proteome</keyword>
<dbReference type="SMART" id="SM00066">
    <property type="entry name" value="GAL4"/>
    <property type="match status" value="1"/>
</dbReference>
<evidence type="ECO:0000256" key="2">
    <source>
        <dbReference type="SAM" id="MobiDB-lite"/>
    </source>
</evidence>
<dbReference type="OrthoDB" id="4132249at2759"/>
<evidence type="ECO:0000259" key="3">
    <source>
        <dbReference type="PROSITE" id="PS50048"/>
    </source>
</evidence>
<dbReference type="Pfam" id="PF00172">
    <property type="entry name" value="Zn_clus"/>
    <property type="match status" value="1"/>
</dbReference>
<evidence type="ECO:0000313" key="5">
    <source>
        <dbReference type="Proteomes" id="UP000297452"/>
    </source>
</evidence>
<feature type="domain" description="Zn(2)-C6 fungal-type" evidence="3">
    <location>
        <begin position="10"/>
        <end position="39"/>
    </location>
</feature>
<dbReference type="STRING" id="278944.A0A4Z1I8J4"/>
<dbReference type="Proteomes" id="UP000297452">
    <property type="component" value="Unassembled WGS sequence"/>
</dbReference>
<feature type="region of interest" description="Disordered" evidence="2">
    <location>
        <begin position="483"/>
        <end position="526"/>
    </location>
</feature>
<dbReference type="AlphaFoldDB" id="A0A4Z1I8J4"/>
<feature type="compositionally biased region" description="Low complexity" evidence="2">
    <location>
        <begin position="486"/>
        <end position="500"/>
    </location>
</feature>
<keyword evidence="1" id="KW-0539">Nucleus</keyword>
<protein>
    <recommendedName>
        <fullName evidence="3">Zn(2)-C6 fungal-type domain-containing protein</fullName>
    </recommendedName>
</protein>